<reference evidence="2 3" key="1">
    <citation type="submission" date="2021-03" db="EMBL/GenBank/DDBJ databases">
        <title>Antimicrobial resistance genes in bacteria isolated from Japanese honey, and their potential for conferring macrolide and lincosamide resistance in the American foulbrood pathogen Paenibacillus larvae.</title>
        <authorList>
            <person name="Okamoto M."/>
            <person name="Kumagai M."/>
            <person name="Kanamori H."/>
            <person name="Takamatsu D."/>
        </authorList>
    </citation>
    <scope>NUCLEOTIDE SEQUENCE [LARGE SCALE GENOMIC DNA]</scope>
    <source>
        <strain evidence="2 3">J34TS1</strain>
    </source>
</reference>
<keyword evidence="3" id="KW-1185">Reference proteome</keyword>
<proteinExistence type="predicted"/>
<accession>A0A919YMM4</accession>
<protein>
    <submittedName>
        <fullName evidence="2">Uncharacterized protein</fullName>
    </submittedName>
</protein>
<keyword evidence="1" id="KW-0175">Coiled coil</keyword>
<sequence>MSKPYTKAVIIEPYYECPIWIENDVTRKEYAKLDAESSEEDVVLFLILLFGYNNINVKQSLEESFNELFKEEGVVLSGGIGFFEENNVILPSCCCGLEDWSEVYDSVRNKTSPWLGHDPNPGMTYSDNRVKVWPDAPDRSTVTQELRFIEYEYEELLRSLEKTKEELIGFIREPLFRWVNDRSEKIAIEMMRKMDEWFLRKF</sequence>
<evidence type="ECO:0000313" key="3">
    <source>
        <dbReference type="Proteomes" id="UP000682811"/>
    </source>
</evidence>
<gene>
    <name evidence="2" type="ORF">J34TS1_61550</name>
</gene>
<evidence type="ECO:0000313" key="2">
    <source>
        <dbReference type="EMBL" id="GIO51390.1"/>
    </source>
</evidence>
<dbReference type="EMBL" id="BORT01000052">
    <property type="protein sequence ID" value="GIO51390.1"/>
    <property type="molecule type" value="Genomic_DNA"/>
</dbReference>
<comment type="caution">
    <text evidence="2">The sequence shown here is derived from an EMBL/GenBank/DDBJ whole genome shotgun (WGS) entry which is preliminary data.</text>
</comment>
<name>A0A919YMM4_9BACL</name>
<organism evidence="2 3">
    <name type="scientific">Paenibacillus azoreducens</name>
    <dbReference type="NCBI Taxonomy" id="116718"/>
    <lineage>
        <taxon>Bacteria</taxon>
        <taxon>Bacillati</taxon>
        <taxon>Bacillota</taxon>
        <taxon>Bacilli</taxon>
        <taxon>Bacillales</taxon>
        <taxon>Paenibacillaceae</taxon>
        <taxon>Paenibacillus</taxon>
    </lineage>
</organism>
<dbReference type="Proteomes" id="UP000682811">
    <property type="component" value="Unassembled WGS sequence"/>
</dbReference>
<dbReference type="AlphaFoldDB" id="A0A919YMM4"/>
<dbReference type="RefSeq" id="WP_212981386.1">
    <property type="nucleotide sequence ID" value="NZ_AP025343.1"/>
</dbReference>
<feature type="coiled-coil region" evidence="1">
    <location>
        <begin position="146"/>
        <end position="173"/>
    </location>
</feature>
<evidence type="ECO:0000256" key="1">
    <source>
        <dbReference type="SAM" id="Coils"/>
    </source>
</evidence>